<evidence type="ECO:0000313" key="3">
    <source>
        <dbReference type="EMBL" id="TEB08261.1"/>
    </source>
</evidence>
<evidence type="ECO:0000313" key="4">
    <source>
        <dbReference type="Proteomes" id="UP000298324"/>
    </source>
</evidence>
<dbReference type="GO" id="GO:0005840">
    <property type="term" value="C:ribosome"/>
    <property type="evidence" value="ECO:0007669"/>
    <property type="project" value="UniProtKB-KW"/>
</dbReference>
<keyword evidence="1" id="KW-0689">Ribosomal protein</keyword>
<dbReference type="RefSeq" id="WP_190239931.1">
    <property type="nucleotide sequence ID" value="NZ_QFGA01000001.1"/>
</dbReference>
<dbReference type="CDD" id="cd06088">
    <property type="entry name" value="KOW_RPL14"/>
    <property type="match status" value="1"/>
</dbReference>
<reference evidence="3 4" key="1">
    <citation type="journal article" date="2018" name="Environ. Microbiol.">
        <title>Novel energy conservation strategies and behaviour of Pelotomaculum schinkii driving syntrophic propionate catabolism.</title>
        <authorList>
            <person name="Hidalgo-Ahumada C.A.P."/>
            <person name="Nobu M.K."/>
            <person name="Narihiro T."/>
            <person name="Tamaki H."/>
            <person name="Liu W.T."/>
            <person name="Kamagata Y."/>
            <person name="Stams A.J.M."/>
            <person name="Imachi H."/>
            <person name="Sousa D.Z."/>
        </authorList>
    </citation>
    <scope>NUCLEOTIDE SEQUENCE [LARGE SCALE GENOMIC DNA]</scope>
    <source>
        <strain evidence="3 4">HH</strain>
    </source>
</reference>
<dbReference type="GO" id="GO:1990904">
    <property type="term" value="C:ribonucleoprotein complex"/>
    <property type="evidence" value="ECO:0007669"/>
    <property type="project" value="UniProtKB-KW"/>
</dbReference>
<name>A0A4Y7RHI8_9FIRM</name>
<evidence type="ECO:0008006" key="5">
    <source>
        <dbReference type="Google" id="ProtNLM"/>
    </source>
</evidence>
<proteinExistence type="predicted"/>
<keyword evidence="2" id="KW-0687">Ribonucleoprotein</keyword>
<organism evidence="3 4">
    <name type="scientific">Pelotomaculum schinkii</name>
    <dbReference type="NCBI Taxonomy" id="78350"/>
    <lineage>
        <taxon>Bacteria</taxon>
        <taxon>Bacillati</taxon>
        <taxon>Bacillota</taxon>
        <taxon>Clostridia</taxon>
        <taxon>Eubacteriales</taxon>
        <taxon>Desulfotomaculaceae</taxon>
        <taxon>Pelotomaculum</taxon>
    </lineage>
</organism>
<dbReference type="SUPFAM" id="SSF50104">
    <property type="entry name" value="Translation proteins SH3-like domain"/>
    <property type="match status" value="1"/>
</dbReference>
<dbReference type="InterPro" id="IPR014722">
    <property type="entry name" value="Rib_uL2_dom2"/>
</dbReference>
<sequence length="92" mass="10327">MSGNAAQIGRLVCSMQGRDSGRYYLVVGSVNETRVMLADGEVRKVDNPKIKNVKHLKFYDMIAGEVFDKAINGKRITNVDVRKELKSLIEQI</sequence>
<comment type="caution">
    <text evidence="3">The sequence shown here is derived from an EMBL/GenBank/DDBJ whole genome shotgun (WGS) entry which is preliminary data.</text>
</comment>
<evidence type="ECO:0000256" key="1">
    <source>
        <dbReference type="ARBA" id="ARBA00022980"/>
    </source>
</evidence>
<keyword evidence="4" id="KW-1185">Reference proteome</keyword>
<dbReference type="InterPro" id="IPR008991">
    <property type="entry name" value="Translation_prot_SH3-like_sf"/>
</dbReference>
<dbReference type="EMBL" id="QFGA01000001">
    <property type="protein sequence ID" value="TEB08261.1"/>
    <property type="molecule type" value="Genomic_DNA"/>
</dbReference>
<dbReference type="Gene3D" id="2.30.30.30">
    <property type="match status" value="1"/>
</dbReference>
<evidence type="ECO:0000256" key="2">
    <source>
        <dbReference type="ARBA" id="ARBA00023274"/>
    </source>
</evidence>
<protein>
    <recommendedName>
        <fullName evidence="5">50S ribosomal protein L14e</fullName>
    </recommendedName>
</protein>
<accession>A0A4Y7RHI8</accession>
<dbReference type="AlphaFoldDB" id="A0A4Y7RHI8"/>
<dbReference type="InterPro" id="IPR041985">
    <property type="entry name" value="Ribosomal_eL14_KOW"/>
</dbReference>
<dbReference type="Proteomes" id="UP000298324">
    <property type="component" value="Unassembled WGS sequence"/>
</dbReference>
<gene>
    <name evidence="3" type="ORF">Psch_01816</name>
</gene>